<gene>
    <name evidence="4" type="ORF">EYC87_02240</name>
</gene>
<evidence type="ECO:0000256" key="1">
    <source>
        <dbReference type="ARBA" id="ARBA00006484"/>
    </source>
</evidence>
<dbReference type="EMBL" id="SHNP01000001">
    <property type="protein sequence ID" value="MCX2972408.1"/>
    <property type="molecule type" value="Genomic_DNA"/>
</dbReference>
<dbReference type="RefSeq" id="WP_279251427.1">
    <property type="nucleotide sequence ID" value="NZ_SHNP01000001.1"/>
</dbReference>
<evidence type="ECO:0000256" key="2">
    <source>
        <dbReference type="ARBA" id="ARBA00023002"/>
    </source>
</evidence>
<feature type="domain" description="Ketoreductase" evidence="3">
    <location>
        <begin position="7"/>
        <end position="171"/>
    </location>
</feature>
<evidence type="ECO:0000313" key="5">
    <source>
        <dbReference type="Proteomes" id="UP001143307"/>
    </source>
</evidence>
<dbReference type="InterPro" id="IPR036291">
    <property type="entry name" value="NAD(P)-bd_dom_sf"/>
</dbReference>
<dbReference type="PRINTS" id="PR00081">
    <property type="entry name" value="GDHRDH"/>
</dbReference>
<dbReference type="SUPFAM" id="SSF51735">
    <property type="entry name" value="NAD(P)-binding Rossmann-fold domains"/>
    <property type="match status" value="1"/>
</dbReference>
<keyword evidence="2" id="KW-0560">Oxidoreductase</keyword>
<comment type="similarity">
    <text evidence="1">Belongs to the short-chain dehydrogenases/reductases (SDR) family.</text>
</comment>
<dbReference type="Pfam" id="PF13561">
    <property type="entry name" value="adh_short_C2"/>
    <property type="match status" value="1"/>
</dbReference>
<dbReference type="PANTHER" id="PTHR43180">
    <property type="entry name" value="3-OXOACYL-(ACYL-CARRIER-PROTEIN) REDUCTASE (AFU_ORTHOLOGUE AFUA_6G11210)"/>
    <property type="match status" value="1"/>
</dbReference>
<comment type="caution">
    <text evidence="4">The sequence shown here is derived from an EMBL/GenBank/DDBJ whole genome shotgun (WGS) entry which is preliminary data.</text>
</comment>
<name>A0ABT3SR00_9GAMM</name>
<organism evidence="4 5">
    <name type="scientific">Candidatus Seongchinamella marina</name>
    <dbReference type="NCBI Taxonomy" id="2518990"/>
    <lineage>
        <taxon>Bacteria</taxon>
        <taxon>Pseudomonadati</taxon>
        <taxon>Pseudomonadota</taxon>
        <taxon>Gammaproteobacteria</taxon>
        <taxon>Cellvibrionales</taxon>
        <taxon>Halieaceae</taxon>
        <taxon>Seongchinamella</taxon>
    </lineage>
</organism>
<dbReference type="SMART" id="SM00822">
    <property type="entry name" value="PKS_KR"/>
    <property type="match status" value="1"/>
</dbReference>
<dbReference type="Proteomes" id="UP001143307">
    <property type="component" value="Unassembled WGS sequence"/>
</dbReference>
<dbReference type="PANTHER" id="PTHR43180:SF66">
    <property type="entry name" value="SHORT-CHAIN DEHYDROGENASE_REDUCTASE FAMILY PROTEIN"/>
    <property type="match status" value="1"/>
</dbReference>
<dbReference type="InterPro" id="IPR057326">
    <property type="entry name" value="KR_dom"/>
</dbReference>
<dbReference type="PROSITE" id="PS00061">
    <property type="entry name" value="ADH_SHORT"/>
    <property type="match status" value="1"/>
</dbReference>
<dbReference type="PRINTS" id="PR00080">
    <property type="entry name" value="SDRFAMILY"/>
</dbReference>
<reference evidence="4" key="1">
    <citation type="submission" date="2019-02" db="EMBL/GenBank/DDBJ databases">
        <authorList>
            <person name="Li S.-H."/>
        </authorList>
    </citation>
    <scope>NUCLEOTIDE SEQUENCE</scope>
    <source>
        <strain evidence="4">IMCC8485</strain>
    </source>
</reference>
<evidence type="ECO:0000259" key="3">
    <source>
        <dbReference type="SMART" id="SM00822"/>
    </source>
</evidence>
<dbReference type="InterPro" id="IPR002347">
    <property type="entry name" value="SDR_fam"/>
</dbReference>
<dbReference type="PROSITE" id="PS51257">
    <property type="entry name" value="PROKAR_LIPOPROTEIN"/>
    <property type="match status" value="1"/>
</dbReference>
<sequence>MKRVEGKVAIVTGGASGLGLAACHRLAEEGAQVVMADIAEEQGAAAAAAIDGAEFARLNVSDEQNWQALIDSVVAEFGRLDVLVNCAGIVQLASIEHTTEEIWRKVNAVGTDGTFYGCKHAVRVMKPAGSGSIINMCSTASIQGGPNIFAYAASKSAIRGMTKSVACLSTQEKYGIRCNSVHPGNMETPMLRNMYNIVAENDPASAAIMDSLWVGEPVDVANMILFLASDESKSVNGAEMVVDNTTTITEGAVPKPD</sequence>
<keyword evidence="5" id="KW-1185">Reference proteome</keyword>
<evidence type="ECO:0000313" key="4">
    <source>
        <dbReference type="EMBL" id="MCX2972408.1"/>
    </source>
</evidence>
<dbReference type="Gene3D" id="3.40.50.720">
    <property type="entry name" value="NAD(P)-binding Rossmann-like Domain"/>
    <property type="match status" value="1"/>
</dbReference>
<protein>
    <submittedName>
        <fullName evidence="4">SDR family oxidoreductase</fullName>
    </submittedName>
</protein>
<dbReference type="InterPro" id="IPR020904">
    <property type="entry name" value="Sc_DH/Rdtase_CS"/>
</dbReference>
<proteinExistence type="inferred from homology"/>
<accession>A0ABT3SR00</accession>